<dbReference type="EMBL" id="OU015568">
    <property type="protein sequence ID" value="CAG5076507.1"/>
    <property type="molecule type" value="Genomic_DNA"/>
</dbReference>
<organism evidence="3 4">
    <name type="scientific">Oikopleura dioica</name>
    <name type="common">Tunicate</name>
    <dbReference type="NCBI Taxonomy" id="34765"/>
    <lineage>
        <taxon>Eukaryota</taxon>
        <taxon>Metazoa</taxon>
        <taxon>Chordata</taxon>
        <taxon>Tunicata</taxon>
        <taxon>Appendicularia</taxon>
        <taxon>Copelata</taxon>
        <taxon>Oikopleuridae</taxon>
        <taxon>Oikopleura</taxon>
    </lineage>
</organism>
<feature type="coiled-coil region" evidence="1">
    <location>
        <begin position="214"/>
        <end position="241"/>
    </location>
</feature>
<reference evidence="3 4" key="1">
    <citation type="submission" date="2021-04" db="EMBL/GenBank/DDBJ databases">
        <authorList>
            <person name="Bliznina A."/>
        </authorList>
    </citation>
    <scope>NUCLEOTIDE SEQUENCE [LARGE SCALE GENOMIC DNA]</scope>
</reference>
<accession>A0ABN7RNJ0</accession>
<evidence type="ECO:0000313" key="3">
    <source>
        <dbReference type="EMBL" id="CAG5076507.1"/>
    </source>
</evidence>
<name>A0ABN7RNJ0_OIKDI</name>
<feature type="coiled-coil region" evidence="1">
    <location>
        <begin position="281"/>
        <end position="352"/>
    </location>
</feature>
<dbReference type="Proteomes" id="UP001158576">
    <property type="component" value="Chromosome PAR"/>
</dbReference>
<feature type="region of interest" description="Disordered" evidence="2">
    <location>
        <begin position="421"/>
        <end position="458"/>
    </location>
</feature>
<gene>
    <name evidence="3" type="ORF">OKIOD_LOCUS35</name>
</gene>
<sequence length="524" mass="61165">MSVDFSGCGDGSGDVRLDSLNSIFEVDYYESLPYQEAEKFCLVIGGSLLEKHARIFPFDLWLPRKQGLCYKYLAYGSGEILGDCTESVKFACKKQKCHLLSFEEKDGFYEILFDENCRDQFFNFVKKEEFFILDSRTGSRTQIKESLTRYWPDDQTQPVNIIVKHEIKLDGRKYSLIDDFAIKSQSKKRKRRSFSPARSSSSTNLFISKIYKKYDELMEKLKKKDLEISDLNNKLQSYKVDSKMKTEMIGKNKDAIIRDLRSALKDAMESKGDHLNHVDLLSESKKKIVNLQNQLKENSRAAKYKETNIEAQNASLKKEIQKLNEEQQQKCVREVELKKQLLESQNEEKILKTQLNNQRMDLLSLQKKFERQKATLMISEEAEKYRMKHKRKETEIEAENAILKKGVQILKEKQQEQSALEEDLKKQLSESQNEKETLKAKLGEKEKEETQKKAESKARRVLSFQKQELVDLKSQVQDQTSEIDELKLKVQELELENEKLTGLAGKSERKLRMKIMKIAKICEE</sequence>
<protein>
    <submittedName>
        <fullName evidence="3">Oidioi.mRNA.OKI2018_I69.PAR.g8477.t1.cds</fullName>
    </submittedName>
</protein>
<keyword evidence="1" id="KW-0175">Coiled coil</keyword>
<keyword evidence="4" id="KW-1185">Reference proteome</keyword>
<feature type="compositionally biased region" description="Basic and acidic residues" evidence="2">
    <location>
        <begin position="422"/>
        <end position="458"/>
    </location>
</feature>
<evidence type="ECO:0000256" key="2">
    <source>
        <dbReference type="SAM" id="MobiDB-lite"/>
    </source>
</evidence>
<evidence type="ECO:0000256" key="1">
    <source>
        <dbReference type="SAM" id="Coils"/>
    </source>
</evidence>
<proteinExistence type="predicted"/>
<evidence type="ECO:0000313" key="4">
    <source>
        <dbReference type="Proteomes" id="UP001158576"/>
    </source>
</evidence>